<evidence type="ECO:0000313" key="3">
    <source>
        <dbReference type="Proteomes" id="UP001157006"/>
    </source>
</evidence>
<dbReference type="GO" id="GO:0043328">
    <property type="term" value="P:protein transport to vacuole involved in ubiquitin-dependent protein catabolic process via the multivesicular body sorting pathway"/>
    <property type="evidence" value="ECO:0007669"/>
    <property type="project" value="InterPro"/>
</dbReference>
<dbReference type="EMBL" id="OX451740">
    <property type="protein sequence ID" value="CAI8613808.1"/>
    <property type="molecule type" value="Genomic_DNA"/>
</dbReference>
<organism evidence="2 3">
    <name type="scientific">Vicia faba</name>
    <name type="common">Broad bean</name>
    <name type="synonym">Faba vulgaris</name>
    <dbReference type="NCBI Taxonomy" id="3906"/>
    <lineage>
        <taxon>Eukaryota</taxon>
        <taxon>Viridiplantae</taxon>
        <taxon>Streptophyta</taxon>
        <taxon>Embryophyta</taxon>
        <taxon>Tracheophyta</taxon>
        <taxon>Spermatophyta</taxon>
        <taxon>Magnoliopsida</taxon>
        <taxon>eudicotyledons</taxon>
        <taxon>Gunneridae</taxon>
        <taxon>Pentapetalae</taxon>
        <taxon>rosids</taxon>
        <taxon>fabids</taxon>
        <taxon>Fabales</taxon>
        <taxon>Fabaceae</taxon>
        <taxon>Papilionoideae</taxon>
        <taxon>50 kb inversion clade</taxon>
        <taxon>NPAAA clade</taxon>
        <taxon>Hologalegina</taxon>
        <taxon>IRL clade</taxon>
        <taxon>Fabeae</taxon>
        <taxon>Vicia</taxon>
    </lineage>
</organism>
<name>A0AAV1AVC0_VICFA</name>
<dbReference type="PANTHER" id="PTHR46646">
    <property type="entry name" value="TOM1-LIKE PROTEIN 1"/>
    <property type="match status" value="1"/>
</dbReference>
<keyword evidence="3" id="KW-1185">Reference proteome</keyword>
<accession>A0AAV1AVC0</accession>
<dbReference type="InterPro" id="IPR044836">
    <property type="entry name" value="TOL_plant"/>
</dbReference>
<sequence>MESFTIFYVSFLHLLPQMKMKEILQTLMPKSKMDDEATWEALEESNWGMDLMICRLINTEEFNVLEVNRHRCSLFAINLRRRRRLSARKLFFFSYNLMSLSMV</sequence>
<gene>
    <name evidence="2" type="ORF">VFH_V098480</name>
</gene>
<evidence type="ECO:0000256" key="1">
    <source>
        <dbReference type="ARBA" id="ARBA00007708"/>
    </source>
</evidence>
<dbReference type="AlphaFoldDB" id="A0AAV1AVC0"/>
<dbReference type="GO" id="GO:0043130">
    <property type="term" value="F:ubiquitin binding"/>
    <property type="evidence" value="ECO:0007669"/>
    <property type="project" value="InterPro"/>
</dbReference>
<dbReference type="GO" id="GO:0035091">
    <property type="term" value="F:phosphatidylinositol binding"/>
    <property type="evidence" value="ECO:0007669"/>
    <property type="project" value="InterPro"/>
</dbReference>
<evidence type="ECO:0000313" key="2">
    <source>
        <dbReference type="EMBL" id="CAI8613808.1"/>
    </source>
</evidence>
<protein>
    <submittedName>
        <fullName evidence="2">Uncharacterized protein</fullName>
    </submittedName>
</protein>
<proteinExistence type="inferred from homology"/>
<dbReference type="Proteomes" id="UP001157006">
    <property type="component" value="Chromosome 5"/>
</dbReference>
<reference evidence="2 3" key="1">
    <citation type="submission" date="2023-01" db="EMBL/GenBank/DDBJ databases">
        <authorList>
            <person name="Kreplak J."/>
        </authorList>
    </citation>
    <scope>NUCLEOTIDE SEQUENCE [LARGE SCALE GENOMIC DNA]</scope>
</reference>
<comment type="similarity">
    <text evidence="1">Belongs to the TOM1 family.</text>
</comment>
<dbReference type="PANTHER" id="PTHR46646:SF5">
    <property type="entry name" value="TOM1-LIKE PROTEIN 2"/>
    <property type="match status" value="1"/>
</dbReference>